<name>A0A9Q8L6B0_PASFU</name>
<keyword evidence="4" id="KW-0234">DNA repair</keyword>
<dbReference type="InterPro" id="IPR029003">
    <property type="entry name" value="CENP-S/Mhf1"/>
</dbReference>
<accession>A0A9Q8L6B0</accession>
<dbReference type="GO" id="GO:0000712">
    <property type="term" value="P:resolution of meiotic recombination intermediates"/>
    <property type="evidence" value="ECO:0007669"/>
    <property type="project" value="TreeGrafter"/>
</dbReference>
<dbReference type="InterPro" id="IPR009072">
    <property type="entry name" value="Histone-fold"/>
</dbReference>
<organism evidence="5 6">
    <name type="scientific">Passalora fulva</name>
    <name type="common">Tomato leaf mold</name>
    <name type="synonym">Cladosporium fulvum</name>
    <dbReference type="NCBI Taxonomy" id="5499"/>
    <lineage>
        <taxon>Eukaryota</taxon>
        <taxon>Fungi</taxon>
        <taxon>Dikarya</taxon>
        <taxon>Ascomycota</taxon>
        <taxon>Pezizomycotina</taxon>
        <taxon>Dothideomycetes</taxon>
        <taxon>Dothideomycetidae</taxon>
        <taxon>Mycosphaerellales</taxon>
        <taxon>Mycosphaerellaceae</taxon>
        <taxon>Fulvia</taxon>
    </lineage>
</organism>
<dbReference type="AlphaFoldDB" id="A0A9Q8L6B0"/>
<dbReference type="Proteomes" id="UP000756132">
    <property type="component" value="Chromosome 1"/>
</dbReference>
<dbReference type="Pfam" id="PF15630">
    <property type="entry name" value="CENP-S"/>
    <property type="match status" value="1"/>
</dbReference>
<reference evidence="5" key="2">
    <citation type="journal article" date="2022" name="Microb. Genom.">
        <title>A chromosome-scale genome assembly of the tomato pathogen Cladosporium fulvum reveals a compartmentalized genome architecture and the presence of a dispensable chromosome.</title>
        <authorList>
            <person name="Zaccaron A.Z."/>
            <person name="Chen L.H."/>
            <person name="Samaras A."/>
            <person name="Stergiopoulos I."/>
        </authorList>
    </citation>
    <scope>NUCLEOTIDE SEQUENCE</scope>
    <source>
        <strain evidence="5">Race5_Kim</strain>
    </source>
</reference>
<evidence type="ECO:0000313" key="6">
    <source>
        <dbReference type="Proteomes" id="UP000756132"/>
    </source>
</evidence>
<keyword evidence="6" id="KW-1185">Reference proteome</keyword>
<dbReference type="RefSeq" id="XP_047755980.1">
    <property type="nucleotide sequence ID" value="XM_047899690.1"/>
</dbReference>
<reference evidence="5" key="1">
    <citation type="submission" date="2021-12" db="EMBL/GenBank/DDBJ databases">
        <authorList>
            <person name="Zaccaron A."/>
            <person name="Stergiopoulos I."/>
        </authorList>
    </citation>
    <scope>NUCLEOTIDE SEQUENCE</scope>
    <source>
        <strain evidence="5">Race5_Kim</strain>
    </source>
</reference>
<dbReference type="GO" id="GO:0071821">
    <property type="term" value="C:FANCM-MHF complex"/>
    <property type="evidence" value="ECO:0007669"/>
    <property type="project" value="InterPro"/>
</dbReference>
<evidence type="ECO:0000256" key="2">
    <source>
        <dbReference type="ARBA" id="ARBA00022763"/>
    </source>
</evidence>
<evidence type="ECO:0000256" key="3">
    <source>
        <dbReference type="ARBA" id="ARBA00023125"/>
    </source>
</evidence>
<protein>
    <submittedName>
        <fullName evidence="5">Centromere protein S</fullName>
    </submittedName>
</protein>
<gene>
    <name evidence="5" type="ORF">CLAFUR5_00542</name>
</gene>
<sequence length="108" mass="11892">MPELTQNNNANEEKLKAALWYSIGKTVDAVALDTNINATPQYIAGLTELVHAKINTAAADMEAFAKHADRTTINSKDVLLLARSNEALQHMLEENADTVRKSDRASKR</sequence>
<dbReference type="GO" id="GO:0046982">
    <property type="term" value="F:protein heterodimerization activity"/>
    <property type="evidence" value="ECO:0007669"/>
    <property type="project" value="InterPro"/>
</dbReference>
<dbReference type="GO" id="GO:0006281">
    <property type="term" value="P:DNA repair"/>
    <property type="evidence" value="ECO:0007669"/>
    <property type="project" value="UniProtKB-KW"/>
</dbReference>
<dbReference type="CDD" id="cd22919">
    <property type="entry name" value="HFD_CENP-S"/>
    <property type="match status" value="1"/>
</dbReference>
<proteinExistence type="inferred from homology"/>
<dbReference type="KEGG" id="ffu:CLAFUR5_00542"/>
<evidence type="ECO:0000313" key="5">
    <source>
        <dbReference type="EMBL" id="UJO11614.1"/>
    </source>
</evidence>
<keyword evidence="2" id="KW-0227">DNA damage</keyword>
<dbReference type="OrthoDB" id="1872155at2759"/>
<dbReference type="GO" id="GO:0003677">
    <property type="term" value="F:DNA binding"/>
    <property type="evidence" value="ECO:0007669"/>
    <property type="project" value="UniProtKB-KW"/>
</dbReference>
<keyword evidence="3" id="KW-0238">DNA-binding</keyword>
<dbReference type="SUPFAM" id="SSF47113">
    <property type="entry name" value="Histone-fold"/>
    <property type="match status" value="1"/>
</dbReference>
<dbReference type="GeneID" id="71980420"/>
<evidence type="ECO:0000256" key="1">
    <source>
        <dbReference type="ARBA" id="ARBA00006612"/>
    </source>
</evidence>
<dbReference type="OMA" id="WTQIENV"/>
<dbReference type="PANTHER" id="PTHR22980">
    <property type="entry name" value="CORTISTATIN"/>
    <property type="match status" value="1"/>
</dbReference>
<dbReference type="PANTHER" id="PTHR22980:SF0">
    <property type="entry name" value="CENTROMERE PROTEIN S"/>
    <property type="match status" value="1"/>
</dbReference>
<evidence type="ECO:0000256" key="4">
    <source>
        <dbReference type="ARBA" id="ARBA00023204"/>
    </source>
</evidence>
<dbReference type="GO" id="GO:0003682">
    <property type="term" value="F:chromatin binding"/>
    <property type="evidence" value="ECO:0007669"/>
    <property type="project" value="TreeGrafter"/>
</dbReference>
<comment type="similarity">
    <text evidence="1">Belongs to the TAF9 family. CENP-S/MHF1 subfamily.</text>
</comment>
<dbReference type="EMBL" id="CP090163">
    <property type="protein sequence ID" value="UJO11614.1"/>
    <property type="molecule type" value="Genomic_DNA"/>
</dbReference>
<dbReference type="Gene3D" id="1.10.20.10">
    <property type="entry name" value="Histone, subunit A"/>
    <property type="match status" value="1"/>
</dbReference>
<dbReference type="GO" id="GO:0031297">
    <property type="term" value="P:replication fork processing"/>
    <property type="evidence" value="ECO:0007669"/>
    <property type="project" value="TreeGrafter"/>
</dbReference>